<evidence type="ECO:0000313" key="1">
    <source>
        <dbReference type="EMBL" id="KAI3792365.1"/>
    </source>
</evidence>
<accession>A0ACB9HB05</accession>
<gene>
    <name evidence="1" type="ORF">L2E82_06242</name>
</gene>
<keyword evidence="2" id="KW-1185">Reference proteome</keyword>
<evidence type="ECO:0000313" key="2">
    <source>
        <dbReference type="Proteomes" id="UP001055811"/>
    </source>
</evidence>
<protein>
    <submittedName>
        <fullName evidence="1">Uncharacterized protein</fullName>
    </submittedName>
</protein>
<dbReference type="Proteomes" id="UP001055811">
    <property type="component" value="Linkage Group LG01"/>
</dbReference>
<sequence length="199" mass="22833">MVLAYCEVYLEDRVLHPFSFINHVVVDPVQGFEDEERVNVEEEDPTLVDIVMGGVSKRDRVSWVSSGLTCESSSIVERFEVDDAAVKKGSVIEIPDDEGGDAGLMWGNWIPRANAKVLLQLRMDYVFDKAIILHQNRFEILLPVHSPPKSTQQSDHQIFDHHVFDQALDLGEGDSRNQFDSRNRDKNHLHLLKSRLRRR</sequence>
<name>A0ACB9HB05_CICIN</name>
<reference evidence="2" key="1">
    <citation type="journal article" date="2022" name="Mol. Ecol. Resour.">
        <title>The genomes of chicory, endive, great burdock and yacon provide insights into Asteraceae palaeo-polyploidization history and plant inulin production.</title>
        <authorList>
            <person name="Fan W."/>
            <person name="Wang S."/>
            <person name="Wang H."/>
            <person name="Wang A."/>
            <person name="Jiang F."/>
            <person name="Liu H."/>
            <person name="Zhao H."/>
            <person name="Xu D."/>
            <person name="Zhang Y."/>
        </authorList>
    </citation>
    <scope>NUCLEOTIDE SEQUENCE [LARGE SCALE GENOMIC DNA]</scope>
    <source>
        <strain evidence="2">cv. Punajuju</strain>
    </source>
</reference>
<dbReference type="EMBL" id="CM042009">
    <property type="protein sequence ID" value="KAI3792365.1"/>
    <property type="molecule type" value="Genomic_DNA"/>
</dbReference>
<reference evidence="1 2" key="2">
    <citation type="journal article" date="2022" name="Mol. Ecol. Resour.">
        <title>The genomes of chicory, endive, great burdock and yacon provide insights into Asteraceae paleo-polyploidization history and plant inulin production.</title>
        <authorList>
            <person name="Fan W."/>
            <person name="Wang S."/>
            <person name="Wang H."/>
            <person name="Wang A."/>
            <person name="Jiang F."/>
            <person name="Liu H."/>
            <person name="Zhao H."/>
            <person name="Xu D."/>
            <person name="Zhang Y."/>
        </authorList>
    </citation>
    <scope>NUCLEOTIDE SEQUENCE [LARGE SCALE GENOMIC DNA]</scope>
    <source>
        <strain evidence="2">cv. Punajuju</strain>
        <tissue evidence="1">Leaves</tissue>
    </source>
</reference>
<comment type="caution">
    <text evidence="1">The sequence shown here is derived from an EMBL/GenBank/DDBJ whole genome shotgun (WGS) entry which is preliminary data.</text>
</comment>
<organism evidence="1 2">
    <name type="scientific">Cichorium intybus</name>
    <name type="common">Chicory</name>
    <dbReference type="NCBI Taxonomy" id="13427"/>
    <lineage>
        <taxon>Eukaryota</taxon>
        <taxon>Viridiplantae</taxon>
        <taxon>Streptophyta</taxon>
        <taxon>Embryophyta</taxon>
        <taxon>Tracheophyta</taxon>
        <taxon>Spermatophyta</taxon>
        <taxon>Magnoliopsida</taxon>
        <taxon>eudicotyledons</taxon>
        <taxon>Gunneridae</taxon>
        <taxon>Pentapetalae</taxon>
        <taxon>asterids</taxon>
        <taxon>campanulids</taxon>
        <taxon>Asterales</taxon>
        <taxon>Asteraceae</taxon>
        <taxon>Cichorioideae</taxon>
        <taxon>Cichorieae</taxon>
        <taxon>Cichoriinae</taxon>
        <taxon>Cichorium</taxon>
    </lineage>
</organism>
<proteinExistence type="predicted"/>